<dbReference type="Gene3D" id="3.40.220.10">
    <property type="entry name" value="Leucine Aminopeptidase, subunit E, domain 1"/>
    <property type="match status" value="1"/>
</dbReference>
<protein>
    <submittedName>
        <fullName evidence="2">O-acetyl-ADP-ribose deacetylase</fullName>
    </submittedName>
</protein>
<dbReference type="PROSITE" id="PS51154">
    <property type="entry name" value="MACRO"/>
    <property type="match status" value="1"/>
</dbReference>
<sequence length="169" mass="17179">MTTLTVLEGDITTLAVDAIVNAAAPGLGGGTGVSRAIHDKAGPQLFEAASAMDPVKRGDAAATPGFDLPAKWVIHAVGPVYVTGALGEDKTLANCYRRSLEVAAGLGARSIAFPAISTGAYRYPRDKAAQVAVSAVRAFVAANPGALDTVIFCCRNADSAEAHRVALAS</sequence>
<dbReference type="GO" id="GO:0019213">
    <property type="term" value="F:deacetylase activity"/>
    <property type="evidence" value="ECO:0007669"/>
    <property type="project" value="TreeGrafter"/>
</dbReference>
<gene>
    <name evidence="2" type="ORF">HHL28_11960</name>
</gene>
<dbReference type="InterPro" id="IPR043472">
    <property type="entry name" value="Macro_dom-like"/>
</dbReference>
<dbReference type="Proteomes" id="UP000501891">
    <property type="component" value="Chromosome"/>
</dbReference>
<evidence type="ECO:0000313" key="2">
    <source>
        <dbReference type="EMBL" id="QJE73711.1"/>
    </source>
</evidence>
<dbReference type="KEGG" id="acru:HHL28_11960"/>
<dbReference type="Pfam" id="PF01661">
    <property type="entry name" value="Macro"/>
    <property type="match status" value="1"/>
</dbReference>
<evidence type="ECO:0000259" key="1">
    <source>
        <dbReference type="PROSITE" id="PS51154"/>
    </source>
</evidence>
<keyword evidence="3" id="KW-1185">Reference proteome</keyword>
<evidence type="ECO:0000313" key="3">
    <source>
        <dbReference type="Proteomes" id="UP000501891"/>
    </source>
</evidence>
<dbReference type="SUPFAM" id="SSF52949">
    <property type="entry name" value="Macro domain-like"/>
    <property type="match status" value="1"/>
</dbReference>
<dbReference type="SMART" id="SM00506">
    <property type="entry name" value="A1pp"/>
    <property type="match status" value="1"/>
</dbReference>
<dbReference type="AlphaFoldDB" id="A0A858R8L0"/>
<organism evidence="2 3">
    <name type="scientific">Aerophototrophica crusticola</name>
    <dbReference type="NCBI Taxonomy" id="1709002"/>
    <lineage>
        <taxon>Bacteria</taxon>
        <taxon>Pseudomonadati</taxon>
        <taxon>Pseudomonadota</taxon>
        <taxon>Alphaproteobacteria</taxon>
        <taxon>Rhodospirillales</taxon>
        <taxon>Rhodospirillaceae</taxon>
        <taxon>Aerophototrophica</taxon>
    </lineage>
</organism>
<proteinExistence type="predicted"/>
<accession>A0A858R8L0</accession>
<dbReference type="PANTHER" id="PTHR11106">
    <property type="entry name" value="GANGLIOSIDE INDUCED DIFFERENTIATION ASSOCIATED PROTEIN 2-RELATED"/>
    <property type="match status" value="1"/>
</dbReference>
<dbReference type="InterPro" id="IPR002589">
    <property type="entry name" value="Macro_dom"/>
</dbReference>
<dbReference type="PANTHER" id="PTHR11106:SF27">
    <property type="entry name" value="MACRO DOMAIN-CONTAINING PROTEIN"/>
    <property type="match status" value="1"/>
</dbReference>
<reference evidence="2" key="1">
    <citation type="submission" date="2020-04" db="EMBL/GenBank/DDBJ databases">
        <title>A desert anoxygenic phototrophic bacterium fixes CO2 using RubisCO under aerobic conditions.</title>
        <authorList>
            <person name="Tang K."/>
        </authorList>
    </citation>
    <scope>NUCLEOTIDE SEQUENCE [LARGE SCALE GENOMIC DNA]</scope>
    <source>
        <strain evidence="2">MIMtkB3</strain>
    </source>
</reference>
<name>A0A858R8L0_9PROT</name>
<feature type="domain" description="Macro" evidence="1">
    <location>
        <begin position="1"/>
        <end position="169"/>
    </location>
</feature>
<dbReference type="EMBL" id="CP051775">
    <property type="protein sequence ID" value="QJE73711.1"/>
    <property type="molecule type" value="Genomic_DNA"/>
</dbReference>